<accession>A0A9W4KPM7</accession>
<dbReference type="OrthoDB" id="39659at2759"/>
<dbReference type="PANTHER" id="PTHR15460">
    <property type="entry name" value="PEROXISOMAL MEMBRANE PROTEIN 4"/>
    <property type="match status" value="1"/>
</dbReference>
<dbReference type="AlphaFoldDB" id="A0A9W4KPM7"/>
<dbReference type="EMBL" id="CAJVRC010000897">
    <property type="protein sequence ID" value="CAG8908859.1"/>
    <property type="molecule type" value="Genomic_DNA"/>
</dbReference>
<feature type="transmembrane region" description="Helical" evidence="1">
    <location>
        <begin position="257"/>
        <end position="276"/>
    </location>
</feature>
<protein>
    <submittedName>
        <fullName evidence="2">Uncharacterized protein</fullName>
    </submittedName>
</protein>
<evidence type="ECO:0000313" key="3">
    <source>
        <dbReference type="Proteomes" id="UP001154252"/>
    </source>
</evidence>
<dbReference type="Pfam" id="PF02466">
    <property type="entry name" value="Tim17"/>
    <property type="match status" value="1"/>
</dbReference>
<dbReference type="GO" id="GO:0005778">
    <property type="term" value="C:peroxisomal membrane"/>
    <property type="evidence" value="ECO:0007669"/>
    <property type="project" value="TreeGrafter"/>
</dbReference>
<evidence type="ECO:0000313" key="2">
    <source>
        <dbReference type="EMBL" id="CAG8908859.1"/>
    </source>
</evidence>
<evidence type="ECO:0000256" key="1">
    <source>
        <dbReference type="SAM" id="Phobius"/>
    </source>
</evidence>
<dbReference type="Proteomes" id="UP001154252">
    <property type="component" value="Unassembled WGS sequence"/>
</dbReference>
<keyword evidence="1" id="KW-1133">Transmembrane helix</keyword>
<name>A0A9W4KPM7_9EURO</name>
<keyword evidence="3" id="KW-1185">Reference proteome</keyword>
<keyword evidence="1" id="KW-0812">Transmembrane</keyword>
<dbReference type="PANTHER" id="PTHR15460:SF3">
    <property type="entry name" value="PEROXISOMAL MEMBRANE PROTEIN 4"/>
    <property type="match status" value="1"/>
</dbReference>
<dbReference type="InterPro" id="IPR019531">
    <property type="entry name" value="Pmp4"/>
</dbReference>
<gene>
    <name evidence="2" type="ORF">PEGY_LOCUS9644</name>
</gene>
<comment type="caution">
    <text evidence="2">The sequence shown here is derived from an EMBL/GenBank/DDBJ whole genome shotgun (WGS) entry which is preliminary data.</text>
</comment>
<feature type="transmembrane region" description="Helical" evidence="1">
    <location>
        <begin position="164"/>
        <end position="184"/>
    </location>
</feature>
<reference evidence="2" key="1">
    <citation type="submission" date="2021-07" db="EMBL/GenBank/DDBJ databases">
        <authorList>
            <person name="Branca A.L. A."/>
        </authorList>
    </citation>
    <scope>NUCLEOTIDE SEQUENCE</scope>
</reference>
<sequence length="317" mass="35396">MDTLLSQLDALVLKPELAPLLSLVKGARNGIVYGSKVRFPHALVMIFLFRSGTIREKTKLVLKATRQHARNLSTFAIIYKASMILLRNIPGGAGKEGRYDTFFAGLLGGYAVFGRQPGSISQQIVIYVFARVMLALAKLAVQPNMHPLSSLITPDTRTKITNNAYPVFAAMTWAMVMYIFRWHPETLASSLRSSMVYMYVLLPLSMVLPRFVLFGSLESLFPMLTFMSTTVMATQTIGIPSALCLYTTNELSAGPVLLAFGCVTAYRAVLILLVFWQAAFEMCIIPGPAHHYIFTLYYQACDFFLHIFDYNIHSYGL</sequence>
<feature type="transmembrane region" description="Helical" evidence="1">
    <location>
        <begin position="196"/>
        <end position="217"/>
    </location>
</feature>
<organism evidence="2 3">
    <name type="scientific">Penicillium egyptiacum</name>
    <dbReference type="NCBI Taxonomy" id="1303716"/>
    <lineage>
        <taxon>Eukaryota</taxon>
        <taxon>Fungi</taxon>
        <taxon>Dikarya</taxon>
        <taxon>Ascomycota</taxon>
        <taxon>Pezizomycotina</taxon>
        <taxon>Eurotiomycetes</taxon>
        <taxon>Eurotiomycetidae</taxon>
        <taxon>Eurotiales</taxon>
        <taxon>Aspergillaceae</taxon>
        <taxon>Penicillium</taxon>
    </lineage>
</organism>
<feature type="transmembrane region" description="Helical" evidence="1">
    <location>
        <begin position="223"/>
        <end position="245"/>
    </location>
</feature>
<proteinExistence type="predicted"/>
<keyword evidence="1" id="KW-0472">Membrane</keyword>